<proteinExistence type="predicted"/>
<gene>
    <name evidence="1" type="ORF">GN299_32895</name>
</gene>
<organism evidence="1 2">
    <name type="scientific">Pseudomonas putida</name>
    <name type="common">Arthrobacter siderocapsulatus</name>
    <dbReference type="NCBI Taxonomy" id="303"/>
    <lineage>
        <taxon>Bacteria</taxon>
        <taxon>Pseudomonadati</taxon>
        <taxon>Pseudomonadota</taxon>
        <taxon>Gammaproteobacteria</taxon>
        <taxon>Pseudomonadales</taxon>
        <taxon>Pseudomonadaceae</taxon>
        <taxon>Pseudomonas</taxon>
    </lineage>
</organism>
<dbReference type="RefSeq" id="WP_156860072.1">
    <property type="nucleotide sequence ID" value="NZ_WOWR01000109.1"/>
</dbReference>
<comment type="caution">
    <text evidence="1">The sequence shown here is derived from an EMBL/GenBank/DDBJ whole genome shotgun (WGS) entry which is preliminary data.</text>
</comment>
<evidence type="ECO:0000313" key="1">
    <source>
        <dbReference type="EMBL" id="KAF0250637.1"/>
    </source>
</evidence>
<accession>A0A7V8J0U4</accession>
<dbReference type="AlphaFoldDB" id="A0A7V8J0U4"/>
<name>A0A7V8J0U4_PSEPU</name>
<evidence type="ECO:0000313" key="2">
    <source>
        <dbReference type="Proteomes" id="UP000442695"/>
    </source>
</evidence>
<protein>
    <submittedName>
        <fullName evidence="1">Uncharacterized protein</fullName>
    </submittedName>
</protein>
<reference evidence="1 2" key="1">
    <citation type="submission" date="2019-12" db="EMBL/GenBank/DDBJ databases">
        <authorList>
            <person name="Woiski C."/>
        </authorList>
    </citation>
    <scope>NUCLEOTIDE SEQUENCE [LARGE SCALE GENOMIC DNA]</scope>
    <source>
        <strain evidence="1 2">BOE100</strain>
    </source>
</reference>
<dbReference type="EMBL" id="WOWR01000109">
    <property type="protein sequence ID" value="KAF0250637.1"/>
    <property type="molecule type" value="Genomic_DNA"/>
</dbReference>
<sequence length="211" mass="23361">MTDFVKAAAFAAKKSLALKGIKVQHGIALEIVSAFLGYRTYAALVVEEGNESLKYHLADAEVIVLDYEGGFSRLIELEVMQSFIVQDFSDAIVECRYGVFPDLSDFLDDYVERELQDAILSRETVIEAVEHATGSEPSSVELDGHWSFSEQLWTARDTWEVSCSGSIEGLADQSSAEDDDEVEEVRCSGWVKFAKVGRTGLRFQRSGADVL</sequence>
<dbReference type="Proteomes" id="UP000442695">
    <property type="component" value="Unassembled WGS sequence"/>
</dbReference>